<feature type="compositionally biased region" description="Low complexity" evidence="1">
    <location>
        <begin position="51"/>
        <end position="61"/>
    </location>
</feature>
<name>A0A431U6S1_9BACT</name>
<evidence type="ECO:0000256" key="2">
    <source>
        <dbReference type="SAM" id="SignalP"/>
    </source>
</evidence>
<feature type="chain" id="PRO_5019225461" description="SH3 domain-containing protein" evidence="2">
    <location>
        <begin position="20"/>
        <end position="121"/>
    </location>
</feature>
<evidence type="ECO:0000313" key="3">
    <source>
        <dbReference type="EMBL" id="RTQ52409.1"/>
    </source>
</evidence>
<dbReference type="EMBL" id="RXOF01000002">
    <property type="protein sequence ID" value="RTQ52409.1"/>
    <property type="molecule type" value="Genomic_DNA"/>
</dbReference>
<keyword evidence="2" id="KW-0732">Signal</keyword>
<feature type="region of interest" description="Disordered" evidence="1">
    <location>
        <begin position="46"/>
        <end position="70"/>
    </location>
</feature>
<dbReference type="Proteomes" id="UP000282184">
    <property type="component" value="Unassembled WGS sequence"/>
</dbReference>
<dbReference type="AlphaFoldDB" id="A0A431U6S1"/>
<accession>A0A431U6S1</accession>
<evidence type="ECO:0000313" key="4">
    <source>
        <dbReference type="Proteomes" id="UP000282184"/>
    </source>
</evidence>
<dbReference type="OrthoDB" id="9848875at2"/>
<proteinExistence type="predicted"/>
<dbReference type="RefSeq" id="WP_126692064.1">
    <property type="nucleotide sequence ID" value="NZ_RXOF01000002.1"/>
</dbReference>
<comment type="caution">
    <text evidence="3">The sequence shown here is derived from an EMBL/GenBank/DDBJ whole genome shotgun (WGS) entry which is preliminary data.</text>
</comment>
<reference evidence="3 4" key="1">
    <citation type="submission" date="2018-12" db="EMBL/GenBank/DDBJ databases">
        <title>Hymenobacter gummosus sp. nov., isolated from a spring.</title>
        <authorList>
            <person name="Nie L."/>
        </authorList>
    </citation>
    <scope>NUCLEOTIDE SEQUENCE [LARGE SCALE GENOMIC DNA]</scope>
    <source>
        <strain evidence="3 4">KCTC 52166</strain>
    </source>
</reference>
<evidence type="ECO:0008006" key="5">
    <source>
        <dbReference type="Google" id="ProtNLM"/>
    </source>
</evidence>
<keyword evidence="4" id="KW-1185">Reference proteome</keyword>
<protein>
    <recommendedName>
        <fullName evidence="5">SH3 domain-containing protein</fullName>
    </recommendedName>
</protein>
<feature type="region of interest" description="Disordered" evidence="1">
    <location>
        <begin position="83"/>
        <end position="121"/>
    </location>
</feature>
<gene>
    <name evidence="3" type="ORF">EJV47_05180</name>
</gene>
<evidence type="ECO:0000256" key="1">
    <source>
        <dbReference type="SAM" id="MobiDB-lite"/>
    </source>
</evidence>
<feature type="signal peptide" evidence="2">
    <location>
        <begin position="1"/>
        <end position="19"/>
    </location>
</feature>
<sequence length="121" mass="12940">MKTTVTSLLLLLLAGAAAAQKPQSARVYGVKDGHLVLLDSLRPGTTGWVPAPRAGRAAGTGQRRRSAPGSYRTESYALRVQVPAPHPDSVAVAAPGRTRDAMPRQQLPPVWPQTEGRRRGR</sequence>
<organism evidence="3 4">
    <name type="scientific">Hymenobacter gummosus</name>
    <dbReference type="NCBI Taxonomy" id="1776032"/>
    <lineage>
        <taxon>Bacteria</taxon>
        <taxon>Pseudomonadati</taxon>
        <taxon>Bacteroidota</taxon>
        <taxon>Cytophagia</taxon>
        <taxon>Cytophagales</taxon>
        <taxon>Hymenobacteraceae</taxon>
        <taxon>Hymenobacter</taxon>
    </lineage>
</organism>